<keyword evidence="1" id="KW-0472">Membrane</keyword>
<keyword evidence="1" id="KW-1133">Transmembrane helix</keyword>
<organism evidence="2 3">
    <name type="scientific">Sphingomonas jinjuensis</name>
    <dbReference type="NCBI Taxonomy" id="535907"/>
    <lineage>
        <taxon>Bacteria</taxon>
        <taxon>Pseudomonadati</taxon>
        <taxon>Pseudomonadota</taxon>
        <taxon>Alphaproteobacteria</taxon>
        <taxon>Sphingomonadales</taxon>
        <taxon>Sphingomonadaceae</taxon>
        <taxon>Sphingomonas</taxon>
    </lineage>
</organism>
<protein>
    <submittedName>
        <fullName evidence="2">Uncharacterized protein</fullName>
    </submittedName>
</protein>
<name>A0A840F2U8_9SPHN</name>
<accession>A0A840F2U8</accession>
<comment type="caution">
    <text evidence="2">The sequence shown here is derived from an EMBL/GenBank/DDBJ whole genome shotgun (WGS) entry which is preliminary data.</text>
</comment>
<keyword evidence="3" id="KW-1185">Reference proteome</keyword>
<proteinExistence type="predicted"/>
<dbReference type="Proteomes" id="UP000529795">
    <property type="component" value="Unassembled WGS sequence"/>
</dbReference>
<sequence>MTRYSDTAQRIAVSMIGALIFAAVTIGAAVPVLPVA</sequence>
<feature type="transmembrane region" description="Helical" evidence="1">
    <location>
        <begin position="12"/>
        <end position="33"/>
    </location>
</feature>
<dbReference type="AlphaFoldDB" id="A0A840F2U8"/>
<evidence type="ECO:0000313" key="3">
    <source>
        <dbReference type="Proteomes" id="UP000529795"/>
    </source>
</evidence>
<keyword evidence="1" id="KW-0812">Transmembrane</keyword>
<dbReference type="EMBL" id="JACIEV010000001">
    <property type="protein sequence ID" value="MBB4152139.1"/>
    <property type="molecule type" value="Genomic_DNA"/>
</dbReference>
<evidence type="ECO:0000256" key="1">
    <source>
        <dbReference type="SAM" id="Phobius"/>
    </source>
</evidence>
<reference evidence="2 3" key="1">
    <citation type="submission" date="2020-08" db="EMBL/GenBank/DDBJ databases">
        <title>Genomic Encyclopedia of Type Strains, Phase IV (KMG-IV): sequencing the most valuable type-strain genomes for metagenomic binning, comparative biology and taxonomic classification.</title>
        <authorList>
            <person name="Goeker M."/>
        </authorList>
    </citation>
    <scope>NUCLEOTIDE SEQUENCE [LARGE SCALE GENOMIC DNA]</scope>
    <source>
        <strain evidence="2 3">YC6723</strain>
    </source>
</reference>
<gene>
    <name evidence="2" type="ORF">GGQ80_000015</name>
</gene>
<evidence type="ECO:0000313" key="2">
    <source>
        <dbReference type="EMBL" id="MBB4152139.1"/>
    </source>
</evidence>